<dbReference type="Pfam" id="PF00665">
    <property type="entry name" value="rve"/>
    <property type="match status" value="1"/>
</dbReference>
<dbReference type="PROSITE" id="PS50994">
    <property type="entry name" value="INTEGRASE"/>
    <property type="match status" value="1"/>
</dbReference>
<proteinExistence type="predicted"/>
<dbReference type="GO" id="GO:0015074">
    <property type="term" value="P:DNA integration"/>
    <property type="evidence" value="ECO:0007669"/>
    <property type="project" value="InterPro"/>
</dbReference>
<reference evidence="2" key="3">
    <citation type="submission" date="2022-06" db="UniProtKB">
        <authorList>
            <consortium name="EnsemblPlants"/>
        </authorList>
    </citation>
    <scope>IDENTIFICATION</scope>
</reference>
<dbReference type="PANTHER" id="PTHR37984">
    <property type="entry name" value="PROTEIN CBG26694"/>
    <property type="match status" value="1"/>
</dbReference>
<dbReference type="Proteomes" id="UP000015106">
    <property type="component" value="Chromosome 4"/>
</dbReference>
<keyword evidence="3" id="KW-1185">Reference proteome</keyword>
<sequence length="120" mass="13892">MNFMDGLPQSNKCNCILVVVDKFTRYAHFLPLTHNFTDAKVAHSYLENVYKMHGLPEAIISDRDLVFTSKFWSELLRVVDTELSMSTPYHPHIDGQTERVNQSLEIYLQCFIHACPGKWS</sequence>
<evidence type="ECO:0000313" key="2">
    <source>
        <dbReference type="EnsemblPlants" id="TuG1812G0400002577.01.T01.cds254624"/>
    </source>
</evidence>
<reference evidence="3" key="1">
    <citation type="journal article" date="2013" name="Nature">
        <title>Draft genome of the wheat A-genome progenitor Triticum urartu.</title>
        <authorList>
            <person name="Ling H.Q."/>
            <person name="Zhao S."/>
            <person name="Liu D."/>
            <person name="Wang J."/>
            <person name="Sun H."/>
            <person name="Zhang C."/>
            <person name="Fan H."/>
            <person name="Li D."/>
            <person name="Dong L."/>
            <person name="Tao Y."/>
            <person name="Gao C."/>
            <person name="Wu H."/>
            <person name="Li Y."/>
            <person name="Cui Y."/>
            <person name="Guo X."/>
            <person name="Zheng S."/>
            <person name="Wang B."/>
            <person name="Yu K."/>
            <person name="Liang Q."/>
            <person name="Yang W."/>
            <person name="Lou X."/>
            <person name="Chen J."/>
            <person name="Feng M."/>
            <person name="Jian J."/>
            <person name="Zhang X."/>
            <person name="Luo G."/>
            <person name="Jiang Y."/>
            <person name="Liu J."/>
            <person name="Wang Z."/>
            <person name="Sha Y."/>
            <person name="Zhang B."/>
            <person name="Wu H."/>
            <person name="Tang D."/>
            <person name="Shen Q."/>
            <person name="Xue P."/>
            <person name="Zou S."/>
            <person name="Wang X."/>
            <person name="Liu X."/>
            <person name="Wang F."/>
            <person name="Yang Y."/>
            <person name="An X."/>
            <person name="Dong Z."/>
            <person name="Zhang K."/>
            <person name="Zhang X."/>
            <person name="Luo M.C."/>
            <person name="Dvorak J."/>
            <person name="Tong Y."/>
            <person name="Wang J."/>
            <person name="Yang H."/>
            <person name="Li Z."/>
            <person name="Wang D."/>
            <person name="Zhang A."/>
            <person name="Wang J."/>
        </authorList>
    </citation>
    <scope>NUCLEOTIDE SEQUENCE</scope>
    <source>
        <strain evidence="3">cv. G1812</strain>
    </source>
</reference>
<dbReference type="Gramene" id="TuG1812G0400002577.01.T01">
    <property type="protein sequence ID" value="TuG1812G0400002577.01.T01.cds254624"/>
    <property type="gene ID" value="TuG1812G0400002577.01"/>
</dbReference>
<dbReference type="GO" id="GO:0003676">
    <property type="term" value="F:nucleic acid binding"/>
    <property type="evidence" value="ECO:0007669"/>
    <property type="project" value="InterPro"/>
</dbReference>
<dbReference type="AlphaFoldDB" id="A0A8R7UA39"/>
<accession>A0A8R7UA39</accession>
<dbReference type="InterPro" id="IPR036397">
    <property type="entry name" value="RNaseH_sf"/>
</dbReference>
<name>A0A8R7UA39_TRIUA</name>
<feature type="domain" description="Integrase catalytic" evidence="1">
    <location>
        <begin position="1"/>
        <end position="120"/>
    </location>
</feature>
<dbReference type="InterPro" id="IPR001584">
    <property type="entry name" value="Integrase_cat-core"/>
</dbReference>
<reference evidence="2" key="2">
    <citation type="submission" date="2018-03" db="EMBL/GenBank/DDBJ databases">
        <title>The Triticum urartu genome reveals the dynamic nature of wheat genome evolution.</title>
        <authorList>
            <person name="Ling H."/>
            <person name="Ma B."/>
            <person name="Shi X."/>
            <person name="Liu H."/>
            <person name="Dong L."/>
            <person name="Sun H."/>
            <person name="Cao Y."/>
            <person name="Gao Q."/>
            <person name="Zheng S."/>
            <person name="Li Y."/>
            <person name="Yu Y."/>
            <person name="Du H."/>
            <person name="Qi M."/>
            <person name="Li Y."/>
            <person name="Yu H."/>
            <person name="Cui Y."/>
            <person name="Wang N."/>
            <person name="Chen C."/>
            <person name="Wu H."/>
            <person name="Zhao Y."/>
            <person name="Zhang J."/>
            <person name="Li Y."/>
            <person name="Zhou W."/>
            <person name="Zhang B."/>
            <person name="Hu W."/>
            <person name="Eijk M."/>
            <person name="Tang J."/>
            <person name="Witsenboer H."/>
            <person name="Zhao S."/>
            <person name="Li Z."/>
            <person name="Zhang A."/>
            <person name="Wang D."/>
            <person name="Liang C."/>
        </authorList>
    </citation>
    <scope>NUCLEOTIDE SEQUENCE [LARGE SCALE GENOMIC DNA]</scope>
    <source>
        <strain evidence="2">cv. G1812</strain>
    </source>
</reference>
<dbReference type="PANTHER" id="PTHR37984:SF15">
    <property type="entry name" value="INTEGRASE CATALYTIC DOMAIN-CONTAINING PROTEIN"/>
    <property type="match status" value="1"/>
</dbReference>
<organism evidence="2 3">
    <name type="scientific">Triticum urartu</name>
    <name type="common">Red wild einkorn</name>
    <name type="synonym">Crithodium urartu</name>
    <dbReference type="NCBI Taxonomy" id="4572"/>
    <lineage>
        <taxon>Eukaryota</taxon>
        <taxon>Viridiplantae</taxon>
        <taxon>Streptophyta</taxon>
        <taxon>Embryophyta</taxon>
        <taxon>Tracheophyta</taxon>
        <taxon>Spermatophyta</taxon>
        <taxon>Magnoliopsida</taxon>
        <taxon>Liliopsida</taxon>
        <taxon>Poales</taxon>
        <taxon>Poaceae</taxon>
        <taxon>BOP clade</taxon>
        <taxon>Pooideae</taxon>
        <taxon>Triticodae</taxon>
        <taxon>Triticeae</taxon>
        <taxon>Triticinae</taxon>
        <taxon>Triticum</taxon>
    </lineage>
</organism>
<dbReference type="Gene3D" id="3.30.420.10">
    <property type="entry name" value="Ribonuclease H-like superfamily/Ribonuclease H"/>
    <property type="match status" value="1"/>
</dbReference>
<dbReference type="InterPro" id="IPR012337">
    <property type="entry name" value="RNaseH-like_sf"/>
</dbReference>
<dbReference type="SUPFAM" id="SSF53098">
    <property type="entry name" value="Ribonuclease H-like"/>
    <property type="match status" value="1"/>
</dbReference>
<dbReference type="EnsemblPlants" id="TuG1812G0400002577.01.T01">
    <property type="protein sequence ID" value="TuG1812G0400002577.01.T01.cds254624"/>
    <property type="gene ID" value="TuG1812G0400002577.01"/>
</dbReference>
<dbReference type="InterPro" id="IPR050951">
    <property type="entry name" value="Retrovirus_Pol_polyprotein"/>
</dbReference>
<protein>
    <recommendedName>
        <fullName evidence="1">Integrase catalytic domain-containing protein</fullName>
    </recommendedName>
</protein>
<evidence type="ECO:0000313" key="3">
    <source>
        <dbReference type="Proteomes" id="UP000015106"/>
    </source>
</evidence>
<evidence type="ECO:0000259" key="1">
    <source>
        <dbReference type="PROSITE" id="PS50994"/>
    </source>
</evidence>